<evidence type="ECO:0000259" key="13">
    <source>
        <dbReference type="Pfam" id="PF01435"/>
    </source>
</evidence>
<reference evidence="15" key="1">
    <citation type="journal article" date="2019" name="Int. J. Syst. Evol. Microbiol.">
        <title>The Global Catalogue of Microorganisms (GCM) 10K type strain sequencing project: providing services to taxonomists for standard genome sequencing and annotation.</title>
        <authorList>
            <consortium name="The Broad Institute Genomics Platform"/>
            <consortium name="The Broad Institute Genome Sequencing Center for Infectious Disease"/>
            <person name="Wu L."/>
            <person name="Ma J."/>
        </authorList>
    </citation>
    <scope>NUCLEOTIDE SEQUENCE [LARGE SCALE GENOMIC DNA]</scope>
    <source>
        <strain evidence="15">CCUG 2113</strain>
    </source>
</reference>
<gene>
    <name evidence="14" type="ORF">ACFOW3_14900</name>
</gene>
<keyword evidence="9 12" id="KW-1133">Transmembrane helix</keyword>
<dbReference type="PANTHER" id="PTHR43221:SF1">
    <property type="entry name" value="PROTEASE HTPX"/>
    <property type="match status" value="1"/>
</dbReference>
<comment type="cofactor">
    <cofactor evidence="1">
        <name>Zn(2+)</name>
        <dbReference type="ChEBI" id="CHEBI:29105"/>
    </cofactor>
</comment>
<feature type="transmembrane region" description="Helical" evidence="12">
    <location>
        <begin position="28"/>
        <end position="54"/>
    </location>
</feature>
<evidence type="ECO:0000256" key="10">
    <source>
        <dbReference type="ARBA" id="ARBA00023049"/>
    </source>
</evidence>
<evidence type="ECO:0000256" key="5">
    <source>
        <dbReference type="ARBA" id="ARBA00022692"/>
    </source>
</evidence>
<organism evidence="14 15">
    <name type="scientific">Acidovorax facilis</name>
    <dbReference type="NCBI Taxonomy" id="12917"/>
    <lineage>
        <taxon>Bacteria</taxon>
        <taxon>Pseudomonadati</taxon>
        <taxon>Pseudomonadota</taxon>
        <taxon>Betaproteobacteria</taxon>
        <taxon>Burkholderiales</taxon>
        <taxon>Comamonadaceae</taxon>
        <taxon>Acidovorax</taxon>
    </lineage>
</organism>
<dbReference type="Pfam" id="PF01435">
    <property type="entry name" value="Peptidase_M48"/>
    <property type="match status" value="1"/>
</dbReference>
<evidence type="ECO:0000256" key="9">
    <source>
        <dbReference type="ARBA" id="ARBA00022989"/>
    </source>
</evidence>
<evidence type="ECO:0000256" key="2">
    <source>
        <dbReference type="ARBA" id="ARBA00004651"/>
    </source>
</evidence>
<proteinExistence type="predicted"/>
<name>A0ABV8DC08_9BURK</name>
<evidence type="ECO:0000256" key="8">
    <source>
        <dbReference type="ARBA" id="ARBA00022833"/>
    </source>
</evidence>
<dbReference type="EMBL" id="JBHSAJ010000044">
    <property type="protein sequence ID" value="MFC3935900.1"/>
    <property type="molecule type" value="Genomic_DNA"/>
</dbReference>
<keyword evidence="11 12" id="KW-0472">Membrane</keyword>
<dbReference type="GO" id="GO:0008237">
    <property type="term" value="F:metallopeptidase activity"/>
    <property type="evidence" value="ECO:0007669"/>
    <property type="project" value="UniProtKB-KW"/>
</dbReference>
<evidence type="ECO:0000256" key="11">
    <source>
        <dbReference type="ARBA" id="ARBA00023136"/>
    </source>
</evidence>
<protein>
    <submittedName>
        <fullName evidence="14">M48 family metalloprotease</fullName>
        <ecNumber evidence="14">3.4.24.-</ecNumber>
    </submittedName>
</protein>
<keyword evidence="6" id="KW-0479">Metal-binding</keyword>
<dbReference type="PANTHER" id="PTHR43221">
    <property type="entry name" value="PROTEASE HTPX"/>
    <property type="match status" value="1"/>
</dbReference>
<keyword evidence="8" id="KW-0862">Zinc</keyword>
<evidence type="ECO:0000313" key="15">
    <source>
        <dbReference type="Proteomes" id="UP001595693"/>
    </source>
</evidence>
<keyword evidence="3" id="KW-1003">Cell membrane</keyword>
<comment type="subcellular location">
    <subcellularLocation>
        <location evidence="2">Cell membrane</location>
        <topology evidence="2">Multi-pass membrane protein</topology>
    </subcellularLocation>
</comment>
<dbReference type="CDD" id="cd07328">
    <property type="entry name" value="M48_Ste24p_like"/>
    <property type="match status" value="1"/>
</dbReference>
<dbReference type="RefSeq" id="WP_055398503.1">
    <property type="nucleotide sequence ID" value="NZ_JAMXAX010000182.1"/>
</dbReference>
<keyword evidence="5 12" id="KW-0812">Transmembrane</keyword>
<keyword evidence="15" id="KW-1185">Reference proteome</keyword>
<evidence type="ECO:0000256" key="12">
    <source>
        <dbReference type="SAM" id="Phobius"/>
    </source>
</evidence>
<evidence type="ECO:0000313" key="14">
    <source>
        <dbReference type="EMBL" id="MFC3935900.1"/>
    </source>
</evidence>
<evidence type="ECO:0000256" key="6">
    <source>
        <dbReference type="ARBA" id="ARBA00022723"/>
    </source>
</evidence>
<dbReference type="InterPro" id="IPR001915">
    <property type="entry name" value="Peptidase_M48"/>
</dbReference>
<keyword evidence="10 14" id="KW-0482">Metalloprotease</keyword>
<dbReference type="EC" id="3.4.24.-" evidence="14"/>
<accession>A0ABV8DC08</accession>
<keyword evidence="7 14" id="KW-0378">Hydrolase</keyword>
<comment type="caution">
    <text evidence="14">The sequence shown here is derived from an EMBL/GenBank/DDBJ whole genome shotgun (WGS) entry which is preliminary data.</text>
</comment>
<sequence>MDQADFVHLVRMSEHASADNSRAYRRSVAVFAALGYAWVLGCLGLAAGILLWVVPQMLQGKFRFAMVWLLLGAAGLLWVSLRALWVRFDAPEGVEITALEAPELFEALERIRRKIKGPPIHKVTLNDEFNASIQQLPKYGLLGGAVNHLSIGLPLLMALDRPRFLAVLAHEYGHLRGDHGRFAAWIYRTRLSWMRLNHSLADDEGPVAAATQAFMRWYFPRFSAKTFALARQDEYEADRIAGKLLGRDVTAAALAEIEIRGAALQAEFWGNHWCGAAGNPLPVGPYRSMRRFLAEAPDAAFANDALRQALKRLSSVDDTHPGLRDRIEALDATPTLPDWSRGNALTLLGDEAKRWVKHFDKQWCRDNATEWKQHHAWLERVRARAQALQASIAQNSAAELVELARLKRHLDPRADVRALYELALERSPEYAPALCGLVPCLPEDDREGKLLLLHRVWEAGSNDRYWAARTALAELETPRMGMEHDAAAFKQWRKRLERAQESEERAWEELSGTSFFSQITRHDLSPFELAELQSELARCAPLARCWLVRKNLREHPQRRAYLIFVELPGMDDESRYHLCRALERNLSLPGPALALALWAGESPTLKEIQRYAFDPIYTR</sequence>
<feature type="domain" description="Peptidase M48" evidence="13">
    <location>
        <begin position="155"/>
        <end position="332"/>
    </location>
</feature>
<evidence type="ECO:0000256" key="1">
    <source>
        <dbReference type="ARBA" id="ARBA00001947"/>
    </source>
</evidence>
<dbReference type="InterPro" id="IPR050083">
    <property type="entry name" value="HtpX_protease"/>
</dbReference>
<feature type="transmembrane region" description="Helical" evidence="12">
    <location>
        <begin position="66"/>
        <end position="85"/>
    </location>
</feature>
<evidence type="ECO:0000256" key="4">
    <source>
        <dbReference type="ARBA" id="ARBA00022670"/>
    </source>
</evidence>
<evidence type="ECO:0000256" key="7">
    <source>
        <dbReference type="ARBA" id="ARBA00022801"/>
    </source>
</evidence>
<dbReference type="Proteomes" id="UP001595693">
    <property type="component" value="Unassembled WGS sequence"/>
</dbReference>
<evidence type="ECO:0000256" key="3">
    <source>
        <dbReference type="ARBA" id="ARBA00022475"/>
    </source>
</evidence>
<keyword evidence="4" id="KW-0645">Protease</keyword>